<reference evidence="2 3" key="1">
    <citation type="journal article" date="2019" name="Nat. Ecol. Evol.">
        <title>Megaphylogeny resolves global patterns of mushroom evolution.</title>
        <authorList>
            <person name="Varga T."/>
            <person name="Krizsan K."/>
            <person name="Foldi C."/>
            <person name="Dima B."/>
            <person name="Sanchez-Garcia M."/>
            <person name="Sanchez-Ramirez S."/>
            <person name="Szollosi G.J."/>
            <person name="Szarkandi J.G."/>
            <person name="Papp V."/>
            <person name="Albert L."/>
            <person name="Andreopoulos W."/>
            <person name="Angelini C."/>
            <person name="Antonin V."/>
            <person name="Barry K.W."/>
            <person name="Bougher N.L."/>
            <person name="Buchanan P."/>
            <person name="Buyck B."/>
            <person name="Bense V."/>
            <person name="Catcheside P."/>
            <person name="Chovatia M."/>
            <person name="Cooper J."/>
            <person name="Damon W."/>
            <person name="Desjardin D."/>
            <person name="Finy P."/>
            <person name="Geml J."/>
            <person name="Haridas S."/>
            <person name="Hughes K."/>
            <person name="Justo A."/>
            <person name="Karasinski D."/>
            <person name="Kautmanova I."/>
            <person name="Kiss B."/>
            <person name="Kocsube S."/>
            <person name="Kotiranta H."/>
            <person name="LaButti K.M."/>
            <person name="Lechner B.E."/>
            <person name="Liimatainen K."/>
            <person name="Lipzen A."/>
            <person name="Lukacs Z."/>
            <person name="Mihaltcheva S."/>
            <person name="Morgado L.N."/>
            <person name="Niskanen T."/>
            <person name="Noordeloos M.E."/>
            <person name="Ohm R.A."/>
            <person name="Ortiz-Santana B."/>
            <person name="Ovrebo C."/>
            <person name="Racz N."/>
            <person name="Riley R."/>
            <person name="Savchenko A."/>
            <person name="Shiryaev A."/>
            <person name="Soop K."/>
            <person name="Spirin V."/>
            <person name="Szebenyi C."/>
            <person name="Tomsovsky M."/>
            <person name="Tulloss R.E."/>
            <person name="Uehling J."/>
            <person name="Grigoriev I.V."/>
            <person name="Vagvolgyi C."/>
            <person name="Papp T."/>
            <person name="Martin F.M."/>
            <person name="Miettinen O."/>
            <person name="Hibbett D.S."/>
            <person name="Nagy L.G."/>
        </authorList>
    </citation>
    <scope>NUCLEOTIDE SEQUENCE [LARGE SCALE GENOMIC DNA]</scope>
    <source>
        <strain evidence="2 3">FP101781</strain>
    </source>
</reference>
<dbReference type="AlphaFoldDB" id="A0A4Y7TX32"/>
<dbReference type="EMBL" id="QPFP01000002">
    <property type="protein sequence ID" value="TEB38717.1"/>
    <property type="molecule type" value="Genomic_DNA"/>
</dbReference>
<evidence type="ECO:0000256" key="1">
    <source>
        <dbReference type="SAM" id="MobiDB-lite"/>
    </source>
</evidence>
<accession>A0A4Y7TX32</accession>
<feature type="region of interest" description="Disordered" evidence="1">
    <location>
        <begin position="1"/>
        <end position="42"/>
    </location>
</feature>
<protein>
    <submittedName>
        <fullName evidence="2">Uncharacterized protein</fullName>
    </submittedName>
</protein>
<dbReference type="Proteomes" id="UP000298030">
    <property type="component" value="Unassembled WGS sequence"/>
</dbReference>
<evidence type="ECO:0000313" key="3">
    <source>
        <dbReference type="Proteomes" id="UP000298030"/>
    </source>
</evidence>
<sequence length="163" mass="18258">MTSGVAGQDFAQNKTPVTKTGSLPSTWPLRDRRKNAPAPQPHLSHIRAFSAPQRSLIRRPALRRYSAALSWGNCPVLQPPARSTVARFTPTYSDCLRSRLSSEGLQAFNTYENCAFDLLISPRIHFFRTVYHDLTGIPIICTVIDPLFSIHSNSCPSYFGPRR</sequence>
<gene>
    <name evidence="2" type="ORF">FA13DRAFT_395323</name>
</gene>
<comment type="caution">
    <text evidence="2">The sequence shown here is derived from an EMBL/GenBank/DDBJ whole genome shotgun (WGS) entry which is preliminary data.</text>
</comment>
<evidence type="ECO:0000313" key="2">
    <source>
        <dbReference type="EMBL" id="TEB38717.1"/>
    </source>
</evidence>
<keyword evidence="3" id="KW-1185">Reference proteome</keyword>
<name>A0A4Y7TX32_COPMI</name>
<feature type="compositionally biased region" description="Polar residues" evidence="1">
    <location>
        <begin position="1"/>
        <end position="25"/>
    </location>
</feature>
<organism evidence="2 3">
    <name type="scientific">Coprinellus micaceus</name>
    <name type="common">Glistening ink-cap mushroom</name>
    <name type="synonym">Coprinus micaceus</name>
    <dbReference type="NCBI Taxonomy" id="71717"/>
    <lineage>
        <taxon>Eukaryota</taxon>
        <taxon>Fungi</taxon>
        <taxon>Dikarya</taxon>
        <taxon>Basidiomycota</taxon>
        <taxon>Agaricomycotina</taxon>
        <taxon>Agaricomycetes</taxon>
        <taxon>Agaricomycetidae</taxon>
        <taxon>Agaricales</taxon>
        <taxon>Agaricineae</taxon>
        <taxon>Psathyrellaceae</taxon>
        <taxon>Coprinellus</taxon>
    </lineage>
</organism>
<proteinExistence type="predicted"/>